<reference evidence="2" key="1">
    <citation type="journal article" date="2023" name="Hortic. Res.">
        <title>A chromosome-level phased genome enabling allele-level studies in sweet orange: a case study on citrus Huanglongbing tolerance.</title>
        <authorList>
            <person name="Wu B."/>
            <person name="Yu Q."/>
            <person name="Deng Z."/>
            <person name="Duan Y."/>
            <person name="Luo F."/>
            <person name="Gmitter F. Jr."/>
        </authorList>
    </citation>
    <scope>NUCLEOTIDE SEQUENCE [LARGE SCALE GENOMIC DNA]</scope>
    <source>
        <strain evidence="2">cv. Valencia</strain>
    </source>
</reference>
<evidence type="ECO:0000313" key="1">
    <source>
        <dbReference type="EMBL" id="KAH9769555.1"/>
    </source>
</evidence>
<gene>
    <name evidence="1" type="ORF">KPL71_012046</name>
</gene>
<name>A0ACB8L8L2_CITSI</name>
<organism evidence="1 2">
    <name type="scientific">Citrus sinensis</name>
    <name type="common">Sweet orange</name>
    <name type="synonym">Citrus aurantium var. sinensis</name>
    <dbReference type="NCBI Taxonomy" id="2711"/>
    <lineage>
        <taxon>Eukaryota</taxon>
        <taxon>Viridiplantae</taxon>
        <taxon>Streptophyta</taxon>
        <taxon>Embryophyta</taxon>
        <taxon>Tracheophyta</taxon>
        <taxon>Spermatophyta</taxon>
        <taxon>Magnoliopsida</taxon>
        <taxon>eudicotyledons</taxon>
        <taxon>Gunneridae</taxon>
        <taxon>Pentapetalae</taxon>
        <taxon>rosids</taxon>
        <taxon>malvids</taxon>
        <taxon>Sapindales</taxon>
        <taxon>Rutaceae</taxon>
        <taxon>Aurantioideae</taxon>
        <taxon>Citrus</taxon>
    </lineage>
</organism>
<keyword evidence="2" id="KW-1185">Reference proteome</keyword>
<evidence type="ECO:0000313" key="2">
    <source>
        <dbReference type="Proteomes" id="UP000829398"/>
    </source>
</evidence>
<comment type="caution">
    <text evidence="1">The sequence shown here is derived from an EMBL/GenBank/DDBJ whole genome shotgun (WGS) entry which is preliminary data.</text>
</comment>
<proteinExistence type="predicted"/>
<dbReference type="EMBL" id="CM039173">
    <property type="protein sequence ID" value="KAH9769555.1"/>
    <property type="molecule type" value="Genomic_DNA"/>
</dbReference>
<protein>
    <submittedName>
        <fullName evidence="1">Uncharacterized protein</fullName>
    </submittedName>
</protein>
<dbReference type="Proteomes" id="UP000829398">
    <property type="component" value="Chromosome 4"/>
</dbReference>
<sequence>MSQWIYPRILSLTGNEKGIHTSISVVSGLSSPYMVENAYLSQPELPFLTQGPLDDPESDQPISIYKKALRELQQESSFKPVPTQPKIKSCLMFSSSSQSYQESFPPLERCTDPQTKVVSQPYIQSPITTSGAPEAPKQYEAVLNWQTQNASAQTQNQALHYLGKKIDNVASQVSQIETKVDTITSWLEQIYSNLQNRISELDIDLITIINNRIWGPKFNKKAAEIRKLKAELAIIDADKAQPSLFTKTQSISIPVPLFTSYQPFYNPPKQSTYDQFFGLSHFHNVPSVPSPTTTSPKRSKSKVKISKPPPKEDLQVPKDSPKVTPEPTKKDKAPAYQYRYQQIDTQNNDSDSTSEESLPSSDHLNSSEQTFSDSESQYVDISGFLMATKTEDPSTSTHVVDTPIAEESSDDNNVLREFCSIFTGSLRNWFESLGEYRQLQLIQTTVLIALAIIYEQFLGEPAADIEASRKEYHQMKCCSLNRHHLEMHYKRMSMLYYKLNGFNDPSLKHVFAASLPSKLQPELQRQLTTFNLDIANVSLGKIFQLTMFCLDKICEQKDFFKDLIEHKEPFTSACKKAYLKIQCKDDKKCTCPTTKKKHFQKHIHRSSSTKPKKPYRYFRQKDPSQFRKKKHNRCFICKKRGHFAHNCPNKSTKFVHLIQHLQQSSILSNNEDVESIFLEQSEKDDHTTFILADSTYSDPDDISVISTIQDINHIRPTLPGPSVKISVIPSKFHKPVSVIGFLDTGAQRNMLNPKIFPPYYWDNHTEYFRAANGKQKIVGSDLLDKYLLIGFDILQLVKNLFITPTCIKFKQMFMPYTDVLRLYTLSDTAPPYTSISQKLLELCPKNHLQFTHPSPLWKHAQFFIHLPFKLNEDVNPTKATHPGMPPSYLTLAKQECIQLLRQGLIEPTTSDCACQAFYVEKRSELVHGKKRLVIDYQPLNTFLKDDKFPLPKIQSMFIHLQGAKVFSKLDLKAGFGQLGISPEDCPKTALCIPDAHYQWIVILFGLKVAPSIFQKAMVKICSLILHHALIYIDDILLFSHDHQTHQQLLSNFLEIMQTHGIMLSENKSSIGKESIDFFSMVLKDRHYHPGPHIAAELLKFPDIDLTRKQIQQFFGIFNYVRDFIPKVAVHTSQLSCMLKKTAPPWGPDQTEAVKQLKKIA</sequence>
<accession>A0ACB8L8L2</accession>